<feature type="transmembrane region" description="Helical" evidence="6">
    <location>
        <begin position="139"/>
        <end position="158"/>
    </location>
</feature>
<feature type="transmembrane region" description="Helical" evidence="6">
    <location>
        <begin position="418"/>
        <end position="437"/>
    </location>
</feature>
<dbReference type="GO" id="GO:0015128">
    <property type="term" value="F:gluconate transmembrane transporter activity"/>
    <property type="evidence" value="ECO:0007669"/>
    <property type="project" value="InterPro"/>
</dbReference>
<dbReference type="InterPro" id="IPR003474">
    <property type="entry name" value="Glcn_transporter"/>
</dbReference>
<dbReference type="RefSeq" id="WP_115164183.1">
    <property type="nucleotide sequence ID" value="NZ_UGUA01000002.1"/>
</dbReference>
<keyword evidence="5 6" id="KW-0472">Membrane</keyword>
<dbReference type="InterPro" id="IPR004680">
    <property type="entry name" value="Cit_transptr-like_dom"/>
</dbReference>
<name>A0A379G2S9_9GAMM</name>
<feature type="transmembrane region" description="Helical" evidence="6">
    <location>
        <begin position="246"/>
        <end position="274"/>
    </location>
</feature>
<sequence>MLTIIGILIIVSIVTLLMMGKASPIIAMSCIPFIGALLAGYSIAEISVFFESGIHKVSKVAAMFLFAILFFSLMKDLHIFDPLIRAMVKMTRGNVIVVCIMTTLIAGVVHLDGSGAATFLIIIPALLPLYRQLGMSPYLMLLLMCTSMGIMNMVPWGGPLGRASAVTGIDASTLWQGLIPVQLIGMAGAVVFAVIMGMREKRRIAAAELQDTTPYQMDSLLTAEEQMDDVVETINKPKKPWINGGLILISIICLAFGLLSAPYVFMIALSLALLINFPNPKDQMKVISQHAPQALGMVAIILAAGAFLGILSDGGMLKSIAVDLTAILPTEWVSKIHIFVGILGVPMDIFTSTDAYYFALLPIIQQIAGTAGIDPSAVVYAMAIGNNAGTFVSPFSPAAWLAMGLAGIDMGRHLRYSFGWIWLFSFFTLGIGGLLGLY</sequence>
<evidence type="ECO:0000313" key="9">
    <source>
        <dbReference type="Proteomes" id="UP000255129"/>
    </source>
</evidence>
<dbReference type="PANTHER" id="PTHR30354">
    <property type="entry name" value="GNT FAMILY GLUCONATE TRANSPORTER"/>
    <property type="match status" value="1"/>
</dbReference>
<dbReference type="OrthoDB" id="5329450at2"/>
<evidence type="ECO:0000256" key="1">
    <source>
        <dbReference type="ARBA" id="ARBA00004141"/>
    </source>
</evidence>
<dbReference type="GO" id="GO:0015137">
    <property type="term" value="F:citrate transmembrane transporter activity"/>
    <property type="evidence" value="ECO:0007669"/>
    <property type="project" value="InterPro"/>
</dbReference>
<organism evidence="8 9">
    <name type="scientific">Providencia rustigianii</name>
    <dbReference type="NCBI Taxonomy" id="158850"/>
    <lineage>
        <taxon>Bacteria</taxon>
        <taxon>Pseudomonadati</taxon>
        <taxon>Pseudomonadota</taxon>
        <taxon>Gammaproteobacteria</taxon>
        <taxon>Enterobacterales</taxon>
        <taxon>Morganellaceae</taxon>
        <taxon>Providencia</taxon>
    </lineage>
</organism>
<dbReference type="GO" id="GO:0005886">
    <property type="term" value="C:plasma membrane"/>
    <property type="evidence" value="ECO:0007669"/>
    <property type="project" value="TreeGrafter"/>
</dbReference>
<keyword evidence="4 6" id="KW-1133">Transmembrane helix</keyword>
<evidence type="ECO:0000313" key="8">
    <source>
        <dbReference type="EMBL" id="SUC35206.1"/>
    </source>
</evidence>
<evidence type="ECO:0000259" key="7">
    <source>
        <dbReference type="Pfam" id="PF03600"/>
    </source>
</evidence>
<dbReference type="EMBL" id="UGUA01000002">
    <property type="protein sequence ID" value="SUC35206.1"/>
    <property type="molecule type" value="Genomic_DNA"/>
</dbReference>
<keyword evidence="3 6" id="KW-0812">Transmembrane</keyword>
<feature type="transmembrane region" description="Helical" evidence="6">
    <location>
        <begin position="57"/>
        <end position="74"/>
    </location>
</feature>
<feature type="transmembrane region" description="Helical" evidence="6">
    <location>
        <begin position="178"/>
        <end position="198"/>
    </location>
</feature>
<evidence type="ECO:0000256" key="4">
    <source>
        <dbReference type="ARBA" id="ARBA00022989"/>
    </source>
</evidence>
<feature type="transmembrane region" description="Helical" evidence="6">
    <location>
        <begin position="294"/>
        <end position="311"/>
    </location>
</feature>
<evidence type="ECO:0000256" key="2">
    <source>
        <dbReference type="ARBA" id="ARBA00022448"/>
    </source>
</evidence>
<evidence type="ECO:0000256" key="6">
    <source>
        <dbReference type="SAM" id="Phobius"/>
    </source>
</evidence>
<dbReference type="Pfam" id="PF03600">
    <property type="entry name" value="CitMHS"/>
    <property type="match status" value="1"/>
</dbReference>
<protein>
    <submittedName>
        <fullName evidence="8">Citrate transporter</fullName>
    </submittedName>
</protein>
<keyword evidence="2" id="KW-0813">Transport</keyword>
<dbReference type="PANTHER" id="PTHR30354:SF26">
    <property type="entry name" value="TRANSPORTER, PUTATIVE-RELATED"/>
    <property type="match status" value="1"/>
</dbReference>
<evidence type="ECO:0000256" key="5">
    <source>
        <dbReference type="ARBA" id="ARBA00023136"/>
    </source>
</evidence>
<reference evidence="8 9" key="1">
    <citation type="submission" date="2018-06" db="EMBL/GenBank/DDBJ databases">
        <authorList>
            <consortium name="Pathogen Informatics"/>
            <person name="Doyle S."/>
        </authorList>
    </citation>
    <scope>NUCLEOTIDE SEQUENCE [LARGE SCALE GENOMIC DNA]</scope>
    <source>
        <strain evidence="8 9">NCTC12026</strain>
    </source>
</reference>
<feature type="domain" description="Citrate transporter-like" evidence="7">
    <location>
        <begin position="16"/>
        <end position="385"/>
    </location>
</feature>
<dbReference type="Proteomes" id="UP000255129">
    <property type="component" value="Unassembled WGS sequence"/>
</dbReference>
<feature type="transmembrane region" description="Helical" evidence="6">
    <location>
        <begin position="94"/>
        <end position="127"/>
    </location>
</feature>
<gene>
    <name evidence="8" type="primary">citN</name>
    <name evidence="8" type="ORF">NCTC12026_01589</name>
</gene>
<dbReference type="NCBIfam" id="TIGR00784">
    <property type="entry name" value="citMHS"/>
    <property type="match status" value="1"/>
</dbReference>
<dbReference type="AlphaFoldDB" id="A0A379G2S9"/>
<proteinExistence type="predicted"/>
<feature type="transmembrane region" description="Helical" evidence="6">
    <location>
        <begin position="32"/>
        <end position="50"/>
    </location>
</feature>
<accession>A0A379G2S9</accession>
<dbReference type="InterPro" id="IPR014738">
    <property type="entry name" value="Citrate_transporter"/>
</dbReference>
<comment type="subcellular location">
    <subcellularLocation>
        <location evidence="1">Membrane</location>
        <topology evidence="1">Multi-pass membrane protein</topology>
    </subcellularLocation>
</comment>
<evidence type="ECO:0000256" key="3">
    <source>
        <dbReference type="ARBA" id="ARBA00022692"/>
    </source>
</evidence>